<protein>
    <recommendedName>
        <fullName evidence="4">Methyltransferase domain-containing protein</fullName>
    </recommendedName>
</protein>
<proteinExistence type="predicted"/>
<gene>
    <name evidence="5" type="ORF">WJX81_008199</name>
</gene>
<dbReference type="AlphaFoldDB" id="A0AAW1R3D4"/>
<keyword evidence="6" id="KW-1185">Reference proteome</keyword>
<dbReference type="InterPro" id="IPR025714">
    <property type="entry name" value="Methyltranfer_dom"/>
</dbReference>
<evidence type="ECO:0000313" key="5">
    <source>
        <dbReference type="EMBL" id="KAK9828129.1"/>
    </source>
</evidence>
<name>A0AAW1R3D4_9CHLO</name>
<comment type="caution">
    <text evidence="5">The sequence shown here is derived from an EMBL/GenBank/DDBJ whole genome shotgun (WGS) entry which is preliminary data.</text>
</comment>
<evidence type="ECO:0000256" key="1">
    <source>
        <dbReference type="ARBA" id="ARBA00022603"/>
    </source>
</evidence>
<dbReference type="Gene3D" id="3.40.50.150">
    <property type="entry name" value="Vaccinia Virus protein VP39"/>
    <property type="match status" value="1"/>
</dbReference>
<dbReference type="EMBL" id="JALJOU010000052">
    <property type="protein sequence ID" value="KAK9828129.1"/>
    <property type="molecule type" value="Genomic_DNA"/>
</dbReference>
<keyword evidence="1" id="KW-0489">Methyltransferase</keyword>
<dbReference type="PANTHER" id="PTHR43464">
    <property type="entry name" value="METHYLTRANSFERASE"/>
    <property type="match status" value="1"/>
</dbReference>
<dbReference type="Pfam" id="PF13847">
    <property type="entry name" value="Methyltransf_31"/>
    <property type="match status" value="1"/>
</dbReference>
<evidence type="ECO:0000256" key="3">
    <source>
        <dbReference type="ARBA" id="ARBA00022691"/>
    </source>
</evidence>
<sequence length="292" mass="31440">MSSAGSSPSVRILDPDNYKARVVAMFDGRSSSYDTNSVFHPRLAAGTVDRANLQPGERVLDLASGTGLCALDAAQRVGPKGSVLGVDLTDTMLAVARKKAEQQGLRNVRFEVGDVDALALPPGGFDAALCSNGMLYFQDIAGALCQVVRWLRRGGRLVFNTPVAPMFKATSVLHQLVQEHHGLPLVDAGMPLADPPTVRALLLASGFAAAEVQAPVFTPILHWQVTVTEEVHNAMGAATPEEYAEKMWRMNTMHAIAPLRSVLSEQQVEALRQPFLDAAAELANINIRDSRY</sequence>
<evidence type="ECO:0000259" key="4">
    <source>
        <dbReference type="Pfam" id="PF13847"/>
    </source>
</evidence>
<dbReference type="GO" id="GO:0032259">
    <property type="term" value="P:methylation"/>
    <property type="evidence" value="ECO:0007669"/>
    <property type="project" value="UniProtKB-KW"/>
</dbReference>
<organism evidence="5 6">
    <name type="scientific">Elliptochloris bilobata</name>
    <dbReference type="NCBI Taxonomy" id="381761"/>
    <lineage>
        <taxon>Eukaryota</taxon>
        <taxon>Viridiplantae</taxon>
        <taxon>Chlorophyta</taxon>
        <taxon>core chlorophytes</taxon>
        <taxon>Trebouxiophyceae</taxon>
        <taxon>Trebouxiophyceae incertae sedis</taxon>
        <taxon>Elliptochloris clade</taxon>
        <taxon>Elliptochloris</taxon>
    </lineage>
</organism>
<dbReference type="InterPro" id="IPR029063">
    <property type="entry name" value="SAM-dependent_MTases_sf"/>
</dbReference>
<dbReference type="PROSITE" id="PS51608">
    <property type="entry name" value="SAM_MT_UBIE"/>
    <property type="match status" value="1"/>
</dbReference>
<evidence type="ECO:0000313" key="6">
    <source>
        <dbReference type="Proteomes" id="UP001445335"/>
    </source>
</evidence>
<evidence type="ECO:0000256" key="2">
    <source>
        <dbReference type="ARBA" id="ARBA00022679"/>
    </source>
</evidence>
<dbReference type="GO" id="GO:0008168">
    <property type="term" value="F:methyltransferase activity"/>
    <property type="evidence" value="ECO:0007669"/>
    <property type="project" value="UniProtKB-KW"/>
</dbReference>
<dbReference type="Proteomes" id="UP001445335">
    <property type="component" value="Unassembled WGS sequence"/>
</dbReference>
<reference evidence="5 6" key="1">
    <citation type="journal article" date="2024" name="Nat. Commun.">
        <title>Phylogenomics reveals the evolutionary origins of lichenization in chlorophyte algae.</title>
        <authorList>
            <person name="Puginier C."/>
            <person name="Libourel C."/>
            <person name="Otte J."/>
            <person name="Skaloud P."/>
            <person name="Haon M."/>
            <person name="Grisel S."/>
            <person name="Petersen M."/>
            <person name="Berrin J.G."/>
            <person name="Delaux P.M."/>
            <person name="Dal Grande F."/>
            <person name="Keller J."/>
        </authorList>
    </citation>
    <scope>NUCLEOTIDE SEQUENCE [LARGE SCALE GENOMIC DNA]</scope>
    <source>
        <strain evidence="5 6">SAG 245.80</strain>
    </source>
</reference>
<dbReference type="PANTHER" id="PTHR43464:SF19">
    <property type="entry name" value="UBIQUINONE BIOSYNTHESIS O-METHYLTRANSFERASE, MITOCHONDRIAL"/>
    <property type="match status" value="1"/>
</dbReference>
<dbReference type="CDD" id="cd02440">
    <property type="entry name" value="AdoMet_MTases"/>
    <property type="match status" value="1"/>
</dbReference>
<keyword evidence="3" id="KW-0949">S-adenosyl-L-methionine</keyword>
<dbReference type="InterPro" id="IPR004033">
    <property type="entry name" value="UbiE/COQ5_MeTrFase"/>
</dbReference>
<accession>A0AAW1R3D4</accession>
<keyword evidence="2" id="KW-0808">Transferase</keyword>
<feature type="domain" description="Methyltransferase" evidence="4">
    <location>
        <begin position="54"/>
        <end position="168"/>
    </location>
</feature>
<dbReference type="SUPFAM" id="SSF53335">
    <property type="entry name" value="S-adenosyl-L-methionine-dependent methyltransferases"/>
    <property type="match status" value="1"/>
</dbReference>